<dbReference type="InterPro" id="IPR036291">
    <property type="entry name" value="NAD(P)-bd_dom_sf"/>
</dbReference>
<dbReference type="SUPFAM" id="SSF51735">
    <property type="entry name" value="NAD(P)-binding Rossmann-fold domains"/>
    <property type="match status" value="1"/>
</dbReference>
<dbReference type="PROSITE" id="PS00061">
    <property type="entry name" value="ADH_SHORT"/>
    <property type="match status" value="1"/>
</dbReference>
<keyword evidence="2" id="KW-0560">Oxidoreductase</keyword>
<name>A0A917T285_9ACTN</name>
<evidence type="ECO:0000313" key="5">
    <source>
        <dbReference type="Proteomes" id="UP000655208"/>
    </source>
</evidence>
<comment type="similarity">
    <text evidence="1 3">Belongs to the short-chain dehydrogenases/reductases (SDR) family.</text>
</comment>
<dbReference type="EMBL" id="BMNA01000004">
    <property type="protein sequence ID" value="GGM05671.1"/>
    <property type="molecule type" value="Genomic_DNA"/>
</dbReference>
<dbReference type="PRINTS" id="PR00081">
    <property type="entry name" value="GDHRDH"/>
</dbReference>
<organism evidence="4 5">
    <name type="scientific">Nakamurella endophytica</name>
    <dbReference type="NCBI Taxonomy" id="1748367"/>
    <lineage>
        <taxon>Bacteria</taxon>
        <taxon>Bacillati</taxon>
        <taxon>Actinomycetota</taxon>
        <taxon>Actinomycetes</taxon>
        <taxon>Nakamurellales</taxon>
        <taxon>Nakamurellaceae</taxon>
        <taxon>Nakamurella</taxon>
    </lineage>
</organism>
<dbReference type="Proteomes" id="UP000655208">
    <property type="component" value="Unassembled WGS sequence"/>
</dbReference>
<reference evidence="4" key="2">
    <citation type="submission" date="2020-09" db="EMBL/GenBank/DDBJ databases">
        <authorList>
            <person name="Sun Q."/>
            <person name="Zhou Y."/>
        </authorList>
    </citation>
    <scope>NUCLEOTIDE SEQUENCE</scope>
    <source>
        <strain evidence="4">CGMCC 4.7308</strain>
    </source>
</reference>
<accession>A0A917T285</accession>
<dbReference type="FunFam" id="3.40.50.720:FF:000047">
    <property type="entry name" value="NADP-dependent L-serine/L-allo-threonine dehydrogenase"/>
    <property type="match status" value="1"/>
</dbReference>
<dbReference type="RefSeq" id="WP_229674391.1">
    <property type="nucleotide sequence ID" value="NZ_BMNA01000004.1"/>
</dbReference>
<evidence type="ECO:0000313" key="4">
    <source>
        <dbReference type="EMBL" id="GGM05671.1"/>
    </source>
</evidence>
<proteinExistence type="inferred from homology"/>
<dbReference type="PANTHER" id="PTHR42901:SF1">
    <property type="entry name" value="ALCOHOL DEHYDROGENASE"/>
    <property type="match status" value="1"/>
</dbReference>
<reference evidence="4" key="1">
    <citation type="journal article" date="2014" name="Int. J. Syst. Evol. Microbiol.">
        <title>Complete genome sequence of Corynebacterium casei LMG S-19264T (=DSM 44701T), isolated from a smear-ripened cheese.</title>
        <authorList>
            <consortium name="US DOE Joint Genome Institute (JGI-PGF)"/>
            <person name="Walter F."/>
            <person name="Albersmeier A."/>
            <person name="Kalinowski J."/>
            <person name="Ruckert C."/>
        </authorList>
    </citation>
    <scope>NUCLEOTIDE SEQUENCE</scope>
    <source>
        <strain evidence="4">CGMCC 4.7308</strain>
    </source>
</reference>
<dbReference type="GO" id="GO:0016616">
    <property type="term" value="F:oxidoreductase activity, acting on the CH-OH group of donors, NAD or NADP as acceptor"/>
    <property type="evidence" value="ECO:0007669"/>
    <property type="project" value="UniProtKB-ARBA"/>
</dbReference>
<dbReference type="PANTHER" id="PTHR42901">
    <property type="entry name" value="ALCOHOL DEHYDROGENASE"/>
    <property type="match status" value="1"/>
</dbReference>
<evidence type="ECO:0000256" key="1">
    <source>
        <dbReference type="ARBA" id="ARBA00006484"/>
    </source>
</evidence>
<comment type="caution">
    <text evidence="4">The sequence shown here is derived from an EMBL/GenBank/DDBJ whole genome shotgun (WGS) entry which is preliminary data.</text>
</comment>
<dbReference type="InterPro" id="IPR020904">
    <property type="entry name" value="Sc_DH/Rdtase_CS"/>
</dbReference>
<dbReference type="Pfam" id="PF00106">
    <property type="entry name" value="adh_short"/>
    <property type="match status" value="1"/>
</dbReference>
<dbReference type="InterPro" id="IPR002347">
    <property type="entry name" value="SDR_fam"/>
</dbReference>
<gene>
    <name evidence="4" type="ORF">GCM10011594_27370</name>
</gene>
<keyword evidence="5" id="KW-1185">Reference proteome</keyword>
<evidence type="ECO:0000256" key="2">
    <source>
        <dbReference type="ARBA" id="ARBA00023002"/>
    </source>
</evidence>
<evidence type="ECO:0000256" key="3">
    <source>
        <dbReference type="RuleBase" id="RU000363"/>
    </source>
</evidence>
<protein>
    <submittedName>
        <fullName evidence="4">Oxidoreductase</fullName>
    </submittedName>
</protein>
<sequence>MTESYGAPVAVVTGASSGIGAATARGLAAAGYRVVLAARRADRLAALAEEIGGLARPLDVTDRAAVQDFAASLDRVDVLVNNAGGAIGADPVATGDPADWRAMYEVNVLGVLQVTQALLPALIVSGAGTVVVLSSTAGFAAYEGGGGYVAAKHGTHALTATLRLELFDQPVRVVEIAPGMVRTDEFSLNRFHGDADRAAAVYRGVDEPLTAEDVADTVVWAVTRPAHVNVDLLVLRPRAQAAQHKVHRTS</sequence>
<dbReference type="AlphaFoldDB" id="A0A917T285"/>
<dbReference type="PRINTS" id="PR00080">
    <property type="entry name" value="SDRFAMILY"/>
</dbReference>
<dbReference type="Gene3D" id="3.40.50.720">
    <property type="entry name" value="NAD(P)-binding Rossmann-like Domain"/>
    <property type="match status" value="1"/>
</dbReference>